<evidence type="ECO:0000313" key="3">
    <source>
        <dbReference type="Proteomes" id="UP001482513"/>
    </source>
</evidence>
<gene>
    <name evidence="2" type="ORF">NC992_05905</name>
</gene>
<protein>
    <recommendedName>
        <fullName evidence="4">Transporter</fullName>
    </recommendedName>
</protein>
<organism evidence="2 3">
    <name type="scientific">Leptolyngbya subtilissima DQ-A4</name>
    <dbReference type="NCBI Taxonomy" id="2933933"/>
    <lineage>
        <taxon>Bacteria</taxon>
        <taxon>Bacillati</taxon>
        <taxon>Cyanobacteriota</taxon>
        <taxon>Cyanophyceae</taxon>
        <taxon>Leptolyngbyales</taxon>
        <taxon>Leptolyngbyaceae</taxon>
        <taxon>Leptolyngbya group</taxon>
        <taxon>Leptolyngbya</taxon>
    </lineage>
</organism>
<keyword evidence="3" id="KW-1185">Reference proteome</keyword>
<dbReference type="Proteomes" id="UP001482513">
    <property type="component" value="Unassembled WGS sequence"/>
</dbReference>
<evidence type="ECO:0000313" key="2">
    <source>
        <dbReference type="EMBL" id="MEP0946399.1"/>
    </source>
</evidence>
<dbReference type="RefSeq" id="WP_313887115.1">
    <property type="nucleotide sequence ID" value="NZ_JAMPKX010000002.1"/>
</dbReference>
<reference evidence="2 3" key="1">
    <citation type="submission" date="2022-04" db="EMBL/GenBank/DDBJ databases">
        <title>Positive selection, recombination, and allopatry shape intraspecific diversity of widespread and dominant cyanobacteria.</title>
        <authorList>
            <person name="Wei J."/>
            <person name="Shu W."/>
            <person name="Hu C."/>
        </authorList>
    </citation>
    <scope>NUCLEOTIDE SEQUENCE [LARGE SCALE GENOMIC DNA]</scope>
    <source>
        <strain evidence="2 3">DQ-A4</strain>
    </source>
</reference>
<evidence type="ECO:0000256" key="1">
    <source>
        <dbReference type="SAM" id="SignalP"/>
    </source>
</evidence>
<keyword evidence="1" id="KW-0732">Signal</keyword>
<dbReference type="EMBL" id="JAMPKX010000002">
    <property type="protein sequence ID" value="MEP0946399.1"/>
    <property type="molecule type" value="Genomic_DNA"/>
</dbReference>
<accession>A0ABV0K140</accession>
<comment type="caution">
    <text evidence="2">The sequence shown here is derived from an EMBL/GenBank/DDBJ whole genome shotgun (WGS) entry which is preliminary data.</text>
</comment>
<evidence type="ECO:0008006" key="4">
    <source>
        <dbReference type="Google" id="ProtNLM"/>
    </source>
</evidence>
<feature type="signal peptide" evidence="1">
    <location>
        <begin position="1"/>
        <end position="26"/>
    </location>
</feature>
<feature type="chain" id="PRO_5045688657" description="Transporter" evidence="1">
    <location>
        <begin position="27"/>
        <end position="292"/>
    </location>
</feature>
<name>A0ABV0K140_9CYAN</name>
<proteinExistence type="predicted"/>
<sequence>MVSTTIRLLQLGGCLAVLGVGQSAMALEERANVAEEVAPATPSLETPYNSTASGLAICPETVEFVESCTVSFEATLPTVSAIPETLALEPEVAAPPLDLDPAVIEGSPTLQRWLEDVPDVANEIRHRPSFRTRLRVGYAQFPSTGQVGGFGVAVEDVFVPGTGLAASVDYSRSWNSQRESYGGEARYYLLPLGGYFNLAPTVGYRSLSTPAYQTDGLDVGLRLMLVPSRGGGADLALSQRWVAPGTGEEVGITSLAIGYAVTRQLRLGTDFQRQNSRFGQDSRVGVSLELLL</sequence>